<evidence type="ECO:0008006" key="4">
    <source>
        <dbReference type="Google" id="ProtNLM"/>
    </source>
</evidence>
<dbReference type="EMBL" id="KQ087276">
    <property type="protein sequence ID" value="KLT38957.1"/>
    <property type="molecule type" value="Genomic_DNA"/>
</dbReference>
<organism evidence="2 3">
    <name type="scientific">Cutaneotrichosporon oleaginosum</name>
    <dbReference type="NCBI Taxonomy" id="879819"/>
    <lineage>
        <taxon>Eukaryota</taxon>
        <taxon>Fungi</taxon>
        <taxon>Dikarya</taxon>
        <taxon>Basidiomycota</taxon>
        <taxon>Agaricomycotina</taxon>
        <taxon>Tremellomycetes</taxon>
        <taxon>Trichosporonales</taxon>
        <taxon>Trichosporonaceae</taxon>
        <taxon>Cutaneotrichosporon</taxon>
    </lineage>
</organism>
<feature type="region of interest" description="Disordered" evidence="1">
    <location>
        <begin position="232"/>
        <end position="252"/>
    </location>
</feature>
<feature type="compositionally biased region" description="Basic and acidic residues" evidence="1">
    <location>
        <begin position="116"/>
        <end position="125"/>
    </location>
</feature>
<dbReference type="RefSeq" id="XP_018275448.1">
    <property type="nucleotide sequence ID" value="XM_018424479.1"/>
</dbReference>
<feature type="compositionally biased region" description="Polar residues" evidence="1">
    <location>
        <begin position="239"/>
        <end position="252"/>
    </location>
</feature>
<dbReference type="InterPro" id="IPR012340">
    <property type="entry name" value="NA-bd_OB-fold"/>
</dbReference>
<evidence type="ECO:0000256" key="1">
    <source>
        <dbReference type="SAM" id="MobiDB-lite"/>
    </source>
</evidence>
<gene>
    <name evidence="2" type="ORF">CC85DRAFT_289034</name>
</gene>
<evidence type="ECO:0000313" key="2">
    <source>
        <dbReference type="EMBL" id="KLT38957.1"/>
    </source>
</evidence>
<dbReference type="GeneID" id="28985082"/>
<accession>A0A0J0XD31</accession>
<feature type="compositionally biased region" description="Basic and acidic residues" evidence="1">
    <location>
        <begin position="133"/>
        <end position="149"/>
    </location>
</feature>
<dbReference type="Proteomes" id="UP000053611">
    <property type="component" value="Unassembled WGS sequence"/>
</dbReference>
<protein>
    <recommendedName>
        <fullName evidence="4">CST complex subunit Stn1 N-terminal domain-containing protein</fullName>
    </recommendedName>
</protein>
<dbReference type="STRING" id="879819.A0A0J0XD31"/>
<name>A0A0J0XD31_9TREE</name>
<dbReference type="AlphaFoldDB" id="A0A0J0XD31"/>
<feature type="region of interest" description="Disordered" evidence="1">
    <location>
        <begin position="338"/>
        <end position="425"/>
    </location>
</feature>
<dbReference type="OrthoDB" id="77828at2759"/>
<reference evidence="2 3" key="1">
    <citation type="submission" date="2015-03" db="EMBL/GenBank/DDBJ databases">
        <title>Genomics and transcriptomics of the oil-accumulating basidiomycete yeast T. oleaginosus allow insights into substrate utilization and the diverse evolutionary trajectories of mating systems in fungi.</title>
        <authorList>
            <consortium name="DOE Joint Genome Institute"/>
            <person name="Kourist R."/>
            <person name="Kracht O."/>
            <person name="Bracharz F."/>
            <person name="Lipzen A."/>
            <person name="Nolan M."/>
            <person name="Ohm R."/>
            <person name="Grigoriev I."/>
            <person name="Sun S."/>
            <person name="Heitman J."/>
            <person name="Bruck T."/>
            <person name="Nowrousian M."/>
        </authorList>
    </citation>
    <scope>NUCLEOTIDE SEQUENCE [LARGE SCALE GENOMIC DNA]</scope>
    <source>
        <strain evidence="2 3">IBC0246</strain>
    </source>
</reference>
<sequence>MHASSSARPLEALPSLAALQSWVHRPQARAPCFVSDVYALRALREEHGTITRPAKDVYLLERFPCKFVELVGWAAGVDHKDASITITLDDGDGLCVLNVIVKLAHVEIPVGGKGKGKMEDGKTEEETPAQNKSETRSTFRSARQRDFRSRPQPPQPPAKVYVRPNIQVGDMLRLSGYVEDWARRTETVRQVVVDEASGSGYIRVVDPDEQYEHVEAVNHMRREVYSRPFELPAAEPPSSVRSSPAKSMASTWDATSDLDAVEDDLGPDLPNPSKLSSKLLNEKTFKYYLMDHLVRETRRALSSATRVLLADPSAQVKELAALFPEYAACTVPPRRGRATLSRCVSPTPTTPACERKPSPTPLPQRLATPDIFTPSRAENTPSYETPRPRVTFRSKAEREAARVPLDSCRGSPASVSGERTPMARPLRRSLPPKAERERCFKPGANPFVTQATPRASPANVSFLSLEPLSFEPFTVPALLAVERLRALAALVVDARARREEGERRKRVKEGRVTLEDEKIVANRRARGLRSSDYKLTDEERQRKMARLVTWAIRTAASEGEVVQVEGTSHSLRTMESFDSCVSLSVLSQEAGYVPIPPELLGPLLLPLAAAARAEIRPTFRSRAEREANVWHEQRVVDTHVLLTRLRQWGEDGRWERVTEKPVQEAAEWAEASGLLRLGV</sequence>
<proteinExistence type="predicted"/>
<evidence type="ECO:0000313" key="3">
    <source>
        <dbReference type="Proteomes" id="UP000053611"/>
    </source>
</evidence>
<dbReference type="Gene3D" id="2.40.50.140">
    <property type="entry name" value="Nucleic acid-binding proteins"/>
    <property type="match status" value="1"/>
</dbReference>
<feature type="region of interest" description="Disordered" evidence="1">
    <location>
        <begin position="112"/>
        <end position="163"/>
    </location>
</feature>
<keyword evidence="3" id="KW-1185">Reference proteome</keyword>